<feature type="non-terminal residue" evidence="5">
    <location>
        <position position="1"/>
    </location>
</feature>
<evidence type="ECO:0000313" key="5">
    <source>
        <dbReference type="EMBL" id="CAF1663641.1"/>
    </source>
</evidence>
<keyword evidence="9" id="KW-1185">Reference proteome</keyword>
<evidence type="ECO:0000313" key="2">
    <source>
        <dbReference type="EMBL" id="CAF1557788.1"/>
    </source>
</evidence>
<evidence type="ECO:0000313" key="4">
    <source>
        <dbReference type="EMBL" id="CAF1558692.1"/>
    </source>
</evidence>
<dbReference type="EMBL" id="CAJNOM010005416">
    <property type="protein sequence ID" value="CAF1663641.1"/>
    <property type="molecule type" value="Genomic_DNA"/>
</dbReference>
<evidence type="ECO:0000313" key="9">
    <source>
        <dbReference type="Proteomes" id="UP000663832"/>
    </source>
</evidence>
<dbReference type="Proteomes" id="UP000663832">
    <property type="component" value="Unassembled WGS sequence"/>
</dbReference>
<name>A0A816FMH8_9BILA</name>
<evidence type="ECO:0000313" key="7">
    <source>
        <dbReference type="EMBL" id="CAF1663994.1"/>
    </source>
</evidence>
<evidence type="ECO:0000313" key="1">
    <source>
        <dbReference type="EMBL" id="CAF1557757.1"/>
    </source>
</evidence>
<evidence type="ECO:0000313" key="3">
    <source>
        <dbReference type="EMBL" id="CAF1558664.1"/>
    </source>
</evidence>
<dbReference type="EMBL" id="CAJNOI010005060">
    <property type="protein sequence ID" value="CAF1558664.1"/>
    <property type="molecule type" value="Genomic_DNA"/>
</dbReference>
<dbReference type="EMBL" id="CAJNOM010005463">
    <property type="protein sequence ID" value="CAF1663994.1"/>
    <property type="molecule type" value="Genomic_DNA"/>
</dbReference>
<evidence type="ECO:0000313" key="6">
    <source>
        <dbReference type="EMBL" id="CAF1663650.1"/>
    </source>
</evidence>
<dbReference type="EMBL" id="CAJNOI010005061">
    <property type="protein sequence ID" value="CAF1558692.1"/>
    <property type="molecule type" value="Genomic_DNA"/>
</dbReference>
<comment type="caution">
    <text evidence="5">The sequence shown here is derived from an EMBL/GenBank/DDBJ whole genome shotgun (WGS) entry which is preliminary data.</text>
</comment>
<proteinExistence type="predicted"/>
<dbReference type="EMBL" id="CAJNOM010005464">
    <property type="protein sequence ID" value="CAF1664003.1"/>
    <property type="molecule type" value="Genomic_DNA"/>
</dbReference>
<dbReference type="EMBL" id="CAJNOI010005017">
    <property type="protein sequence ID" value="CAF1557788.1"/>
    <property type="molecule type" value="Genomic_DNA"/>
</dbReference>
<organism evidence="5 9">
    <name type="scientific">Adineta steineri</name>
    <dbReference type="NCBI Taxonomy" id="433720"/>
    <lineage>
        <taxon>Eukaryota</taxon>
        <taxon>Metazoa</taxon>
        <taxon>Spiralia</taxon>
        <taxon>Gnathifera</taxon>
        <taxon>Rotifera</taxon>
        <taxon>Eurotatoria</taxon>
        <taxon>Bdelloidea</taxon>
        <taxon>Adinetida</taxon>
        <taxon>Adinetidae</taxon>
        <taxon>Adineta</taxon>
    </lineage>
</organism>
<dbReference type="Proteomes" id="UP000663877">
    <property type="component" value="Unassembled WGS sequence"/>
</dbReference>
<accession>A0A816FMH8</accession>
<dbReference type="EMBL" id="CAJNOM010005417">
    <property type="protein sequence ID" value="CAF1663650.1"/>
    <property type="molecule type" value="Genomic_DNA"/>
</dbReference>
<reference evidence="5" key="1">
    <citation type="submission" date="2021-02" db="EMBL/GenBank/DDBJ databases">
        <authorList>
            <person name="Nowell W R."/>
        </authorList>
    </citation>
    <scope>NUCLEOTIDE SEQUENCE</scope>
</reference>
<dbReference type="EMBL" id="CAJNOI010005016">
    <property type="protein sequence ID" value="CAF1557757.1"/>
    <property type="molecule type" value="Genomic_DNA"/>
</dbReference>
<sequence>PLGVGKRSVNIQQIQTIIAQITSVLSEQFKTFVHQAISSLNDRQKLNELIKENIVLIKATITGLAQQLSTVIPSVLSAQATEVLSQLQSVLVFWTSGLAGSLGPVMGPFSG</sequence>
<gene>
    <name evidence="1" type="ORF">BJG266_LOCUS46716</name>
    <name evidence="2" type="ORF">BJG266_LOCUS46718</name>
    <name evidence="3" type="ORF">BJG266_LOCUS46781</name>
    <name evidence="4" type="ORF">BJG266_LOCUS46783</name>
    <name evidence="5" type="ORF">QVE165_LOCUS63749</name>
    <name evidence="6" type="ORF">QVE165_LOCUS63751</name>
    <name evidence="7" type="ORF">QVE165_LOCUS63817</name>
    <name evidence="8" type="ORF">QVE165_LOCUS63819</name>
</gene>
<dbReference type="AlphaFoldDB" id="A0A816FMH8"/>
<evidence type="ECO:0000313" key="8">
    <source>
        <dbReference type="EMBL" id="CAF1664003.1"/>
    </source>
</evidence>
<protein>
    <submittedName>
        <fullName evidence="5">Uncharacterized protein</fullName>
    </submittedName>
</protein>